<accession>A0A6J4JN82</accession>
<dbReference type="InterPro" id="IPR020043">
    <property type="entry name" value="Deacetylase_Atu3266-like"/>
</dbReference>
<reference evidence="2" key="1">
    <citation type="submission" date="2020-02" db="EMBL/GenBank/DDBJ databases">
        <authorList>
            <person name="Meier V. D."/>
        </authorList>
    </citation>
    <scope>NUCLEOTIDE SEQUENCE</scope>
    <source>
        <strain evidence="2">AVDCRST_MAG63</strain>
    </source>
</reference>
<dbReference type="EMBL" id="CADCTO010000495">
    <property type="protein sequence ID" value="CAA9282938.1"/>
    <property type="molecule type" value="Genomic_DNA"/>
</dbReference>
<name>A0A6J4JN82_9BACT</name>
<dbReference type="AlphaFoldDB" id="A0A6J4JN82"/>
<dbReference type="PANTHER" id="PTHR42717:SF1">
    <property type="entry name" value="IMIDAZOLONEPROPIONASE AND RELATED AMIDOHYDROLASES"/>
    <property type="match status" value="1"/>
</dbReference>
<organism evidence="2">
    <name type="scientific">uncultured Armatimonadetes bacterium</name>
    <dbReference type="NCBI Taxonomy" id="157466"/>
    <lineage>
        <taxon>Bacteria</taxon>
        <taxon>Bacillati</taxon>
        <taxon>Armatimonadota</taxon>
        <taxon>environmental samples</taxon>
    </lineage>
</organism>
<feature type="domain" description="Amidohydrolase-related" evidence="1">
    <location>
        <begin position="53"/>
        <end position="349"/>
    </location>
</feature>
<sequence>METGHLIRGGEVYDGSGGAPRRVDVRVRGGTIAEIGPELPEQGEAVLDASGLIVTPGLIDLHVHVFSGVGRWSIDPGDAGLVTGVTTMLDTGTAGALTFPAFDRFVLSQAREDVYALLNISMIGCLQGYPDERPYNIGELSEPGYAHAPSAVACVEQFRDRIVGLKVRLSALLADNQAQNERAGLEALLEAAERTALPCMIHHARSLVPLGELLRRLRPGDIYTHLYHPHPDHGFADDGTPKPEMLAARERGVLFDVGHGKGAFSWAVAEAACREGDFWPDTISTDLHHFNILGPVFDLPTTMTKFLYLGMPLPKIVQAATDAPARAMGLGDRFGRLLPGRQADITLIRIERGEWALPDVLDEMRSIRERLVAVNVFKRGVLHGCRS</sequence>
<dbReference type="InterPro" id="IPR006680">
    <property type="entry name" value="Amidohydro-rel"/>
</dbReference>
<proteinExistence type="predicted"/>
<dbReference type="InterPro" id="IPR032466">
    <property type="entry name" value="Metal_Hydrolase"/>
</dbReference>
<dbReference type="Gene3D" id="3.20.20.140">
    <property type="entry name" value="Metal-dependent hydrolases"/>
    <property type="match status" value="1"/>
</dbReference>
<dbReference type="InterPro" id="IPR011059">
    <property type="entry name" value="Metal-dep_hydrolase_composite"/>
</dbReference>
<evidence type="ECO:0000313" key="2">
    <source>
        <dbReference type="EMBL" id="CAA9282938.1"/>
    </source>
</evidence>
<dbReference type="GO" id="GO:0019213">
    <property type="term" value="F:deacetylase activity"/>
    <property type="evidence" value="ECO:0007669"/>
    <property type="project" value="InterPro"/>
</dbReference>
<dbReference type="PANTHER" id="PTHR42717">
    <property type="entry name" value="DIHYDROOROTASE-RELATED"/>
    <property type="match status" value="1"/>
</dbReference>
<dbReference type="GO" id="GO:0016810">
    <property type="term" value="F:hydrolase activity, acting on carbon-nitrogen (but not peptide) bonds"/>
    <property type="evidence" value="ECO:0007669"/>
    <property type="project" value="InterPro"/>
</dbReference>
<keyword evidence="2" id="KW-0378">Hydrolase</keyword>
<protein>
    <submittedName>
        <fullName evidence="2">Metallo-dependent hydrolases, subgroup B</fullName>
    </submittedName>
</protein>
<dbReference type="Gene3D" id="2.30.40.10">
    <property type="entry name" value="Urease, subunit C, domain 1"/>
    <property type="match status" value="1"/>
</dbReference>
<gene>
    <name evidence="2" type="ORF">AVDCRST_MAG63-3728</name>
</gene>
<dbReference type="Pfam" id="PF01979">
    <property type="entry name" value="Amidohydro_1"/>
    <property type="match status" value="1"/>
</dbReference>
<dbReference type="SUPFAM" id="SSF51556">
    <property type="entry name" value="Metallo-dependent hydrolases"/>
    <property type="match status" value="1"/>
</dbReference>
<dbReference type="SUPFAM" id="SSF51338">
    <property type="entry name" value="Composite domain of metallo-dependent hydrolases"/>
    <property type="match status" value="1"/>
</dbReference>
<evidence type="ECO:0000259" key="1">
    <source>
        <dbReference type="Pfam" id="PF01979"/>
    </source>
</evidence>